<keyword evidence="5 7" id="KW-1133">Transmembrane helix</keyword>
<dbReference type="PANTHER" id="PTHR30193:SF37">
    <property type="entry name" value="INNER MEMBRANE ABC TRANSPORTER PERMEASE PROTEIN YCJO"/>
    <property type="match status" value="1"/>
</dbReference>
<dbReference type="GO" id="GO:0005886">
    <property type="term" value="C:plasma membrane"/>
    <property type="evidence" value="ECO:0007669"/>
    <property type="project" value="UniProtKB-SubCell"/>
</dbReference>
<dbReference type="InterPro" id="IPR000515">
    <property type="entry name" value="MetI-like"/>
</dbReference>
<name>X1TAT3_9ZZZZ</name>
<evidence type="ECO:0000256" key="5">
    <source>
        <dbReference type="ARBA" id="ARBA00022989"/>
    </source>
</evidence>
<evidence type="ECO:0000259" key="8">
    <source>
        <dbReference type="PROSITE" id="PS50928"/>
    </source>
</evidence>
<protein>
    <recommendedName>
        <fullName evidence="8">ABC transmembrane type-1 domain-containing protein</fullName>
    </recommendedName>
</protein>
<gene>
    <name evidence="9" type="ORF">S12H4_20658</name>
</gene>
<sequence>GIDGARPLQKLWFITIPMLKEVSIVVMILAGTAAFRVFDIVYVMTGGGPFHATETVVTYIYQRAFVGSRMGYGSAIAVTLTGIVFILTILFLYLSKAGTRKY</sequence>
<keyword evidence="3" id="KW-1003">Cell membrane</keyword>
<evidence type="ECO:0000313" key="9">
    <source>
        <dbReference type="EMBL" id="GAI77129.1"/>
    </source>
</evidence>
<dbReference type="InterPro" id="IPR051393">
    <property type="entry name" value="ABC_transporter_permease"/>
</dbReference>
<feature type="transmembrane region" description="Helical" evidence="7">
    <location>
        <begin position="12"/>
        <end position="35"/>
    </location>
</feature>
<dbReference type="PROSITE" id="PS50928">
    <property type="entry name" value="ABC_TM1"/>
    <property type="match status" value="1"/>
</dbReference>
<feature type="transmembrane region" description="Helical" evidence="7">
    <location>
        <begin position="72"/>
        <end position="94"/>
    </location>
</feature>
<accession>X1TAT3</accession>
<evidence type="ECO:0000256" key="3">
    <source>
        <dbReference type="ARBA" id="ARBA00022475"/>
    </source>
</evidence>
<dbReference type="Gene3D" id="1.10.3720.10">
    <property type="entry name" value="MetI-like"/>
    <property type="match status" value="1"/>
</dbReference>
<evidence type="ECO:0000256" key="1">
    <source>
        <dbReference type="ARBA" id="ARBA00004651"/>
    </source>
</evidence>
<dbReference type="AlphaFoldDB" id="X1TAT3"/>
<organism evidence="9">
    <name type="scientific">marine sediment metagenome</name>
    <dbReference type="NCBI Taxonomy" id="412755"/>
    <lineage>
        <taxon>unclassified sequences</taxon>
        <taxon>metagenomes</taxon>
        <taxon>ecological metagenomes</taxon>
    </lineage>
</organism>
<evidence type="ECO:0000256" key="6">
    <source>
        <dbReference type="ARBA" id="ARBA00023136"/>
    </source>
</evidence>
<keyword evidence="2" id="KW-0813">Transport</keyword>
<feature type="non-terminal residue" evidence="9">
    <location>
        <position position="1"/>
    </location>
</feature>
<dbReference type="SUPFAM" id="SSF161098">
    <property type="entry name" value="MetI-like"/>
    <property type="match status" value="1"/>
</dbReference>
<evidence type="ECO:0000256" key="4">
    <source>
        <dbReference type="ARBA" id="ARBA00022692"/>
    </source>
</evidence>
<evidence type="ECO:0000256" key="7">
    <source>
        <dbReference type="SAM" id="Phobius"/>
    </source>
</evidence>
<reference evidence="9" key="1">
    <citation type="journal article" date="2014" name="Front. Microbiol.">
        <title>High frequency of phylogenetically diverse reductive dehalogenase-homologous genes in deep subseafloor sedimentary metagenomes.</title>
        <authorList>
            <person name="Kawai M."/>
            <person name="Futagami T."/>
            <person name="Toyoda A."/>
            <person name="Takaki Y."/>
            <person name="Nishi S."/>
            <person name="Hori S."/>
            <person name="Arai W."/>
            <person name="Tsubouchi T."/>
            <person name="Morono Y."/>
            <person name="Uchiyama I."/>
            <person name="Ito T."/>
            <person name="Fujiyama A."/>
            <person name="Inagaki F."/>
            <person name="Takami H."/>
        </authorList>
    </citation>
    <scope>NUCLEOTIDE SEQUENCE</scope>
    <source>
        <strain evidence="9">Expedition CK06-06</strain>
    </source>
</reference>
<dbReference type="GO" id="GO:0055085">
    <property type="term" value="P:transmembrane transport"/>
    <property type="evidence" value="ECO:0007669"/>
    <property type="project" value="InterPro"/>
</dbReference>
<feature type="domain" description="ABC transmembrane type-1" evidence="8">
    <location>
        <begin position="1"/>
        <end position="93"/>
    </location>
</feature>
<dbReference type="InterPro" id="IPR035906">
    <property type="entry name" value="MetI-like_sf"/>
</dbReference>
<keyword evidence="4 7" id="KW-0812">Transmembrane</keyword>
<evidence type="ECO:0000256" key="2">
    <source>
        <dbReference type="ARBA" id="ARBA00022448"/>
    </source>
</evidence>
<comment type="subcellular location">
    <subcellularLocation>
        <location evidence="1">Cell membrane</location>
        <topology evidence="1">Multi-pass membrane protein</topology>
    </subcellularLocation>
</comment>
<keyword evidence="6 7" id="KW-0472">Membrane</keyword>
<proteinExistence type="predicted"/>
<dbReference type="EMBL" id="BARW01010508">
    <property type="protein sequence ID" value="GAI77129.1"/>
    <property type="molecule type" value="Genomic_DNA"/>
</dbReference>
<comment type="caution">
    <text evidence="9">The sequence shown here is derived from an EMBL/GenBank/DDBJ whole genome shotgun (WGS) entry which is preliminary data.</text>
</comment>
<dbReference type="PANTHER" id="PTHR30193">
    <property type="entry name" value="ABC TRANSPORTER PERMEASE PROTEIN"/>
    <property type="match status" value="1"/>
</dbReference>